<feature type="transmembrane region" description="Helical" evidence="10">
    <location>
        <begin position="253"/>
        <end position="271"/>
    </location>
</feature>
<feature type="region of interest" description="Disordered" evidence="9">
    <location>
        <begin position="474"/>
        <end position="495"/>
    </location>
</feature>
<keyword evidence="3 10" id="KW-0812">Transmembrane</keyword>
<evidence type="ECO:0000259" key="13">
    <source>
        <dbReference type="Pfam" id="PF05425"/>
    </source>
</evidence>
<keyword evidence="6 10" id="KW-1133">Transmembrane helix</keyword>
<dbReference type="Pfam" id="PF04234">
    <property type="entry name" value="CopC"/>
    <property type="match status" value="1"/>
</dbReference>
<keyword evidence="8 10" id="KW-0472">Membrane</keyword>
<dbReference type="PROSITE" id="PS51257">
    <property type="entry name" value="PROKAR_LIPOPROTEIN"/>
    <property type="match status" value="1"/>
</dbReference>
<feature type="compositionally biased region" description="Basic and acidic residues" evidence="9">
    <location>
        <begin position="477"/>
        <end position="494"/>
    </location>
</feature>
<evidence type="ECO:0000313" key="15">
    <source>
        <dbReference type="Proteomes" id="UP001501303"/>
    </source>
</evidence>
<evidence type="ECO:0000256" key="5">
    <source>
        <dbReference type="ARBA" id="ARBA00022729"/>
    </source>
</evidence>
<organism evidence="14 15">
    <name type="scientific">Streptomyces sodiiphilus</name>
    <dbReference type="NCBI Taxonomy" id="226217"/>
    <lineage>
        <taxon>Bacteria</taxon>
        <taxon>Bacillati</taxon>
        <taxon>Actinomycetota</taxon>
        <taxon>Actinomycetes</taxon>
        <taxon>Kitasatosporales</taxon>
        <taxon>Streptomycetaceae</taxon>
        <taxon>Streptomyces</taxon>
    </lineage>
</organism>
<keyword evidence="2" id="KW-1003">Cell membrane</keyword>
<dbReference type="SUPFAM" id="SSF81296">
    <property type="entry name" value="E set domains"/>
    <property type="match status" value="1"/>
</dbReference>
<dbReference type="InterPro" id="IPR008457">
    <property type="entry name" value="Cu-R_CopD_dom"/>
</dbReference>
<dbReference type="PANTHER" id="PTHR34820:SF4">
    <property type="entry name" value="INNER MEMBRANE PROTEIN YEBZ"/>
    <property type="match status" value="1"/>
</dbReference>
<feature type="region of interest" description="Disordered" evidence="9">
    <location>
        <begin position="523"/>
        <end position="561"/>
    </location>
</feature>
<feature type="domain" description="CopC" evidence="12">
    <location>
        <begin position="41"/>
        <end position="137"/>
    </location>
</feature>
<gene>
    <name evidence="14" type="ORF">GCM10009716_40510</name>
</gene>
<dbReference type="InterPro" id="IPR032694">
    <property type="entry name" value="CopC/D"/>
</dbReference>
<feature type="signal peptide" evidence="11">
    <location>
        <begin position="1"/>
        <end position="42"/>
    </location>
</feature>
<feature type="transmembrane region" description="Helical" evidence="10">
    <location>
        <begin position="330"/>
        <end position="349"/>
    </location>
</feature>
<feature type="transmembrane region" description="Helical" evidence="10">
    <location>
        <begin position="168"/>
        <end position="188"/>
    </location>
</feature>
<feature type="transmembrane region" description="Helical" evidence="10">
    <location>
        <begin position="361"/>
        <end position="381"/>
    </location>
</feature>
<feature type="transmembrane region" description="Helical" evidence="10">
    <location>
        <begin position="200"/>
        <end position="218"/>
    </location>
</feature>
<dbReference type="EMBL" id="BAAAMJ010000052">
    <property type="protein sequence ID" value="GAA1928620.1"/>
    <property type="molecule type" value="Genomic_DNA"/>
</dbReference>
<dbReference type="InterPro" id="IPR014756">
    <property type="entry name" value="Ig_E-set"/>
</dbReference>
<evidence type="ECO:0000256" key="9">
    <source>
        <dbReference type="SAM" id="MobiDB-lite"/>
    </source>
</evidence>
<evidence type="ECO:0000256" key="6">
    <source>
        <dbReference type="ARBA" id="ARBA00022989"/>
    </source>
</evidence>
<feature type="compositionally biased region" description="Low complexity" evidence="9">
    <location>
        <begin position="523"/>
        <end position="547"/>
    </location>
</feature>
<evidence type="ECO:0000256" key="2">
    <source>
        <dbReference type="ARBA" id="ARBA00022475"/>
    </source>
</evidence>
<evidence type="ECO:0000256" key="3">
    <source>
        <dbReference type="ARBA" id="ARBA00022692"/>
    </source>
</evidence>
<dbReference type="PROSITE" id="PS51318">
    <property type="entry name" value="TAT"/>
    <property type="match status" value="1"/>
</dbReference>
<dbReference type="PANTHER" id="PTHR34820">
    <property type="entry name" value="INNER MEMBRANE PROTEIN YEBZ"/>
    <property type="match status" value="1"/>
</dbReference>
<evidence type="ECO:0000259" key="12">
    <source>
        <dbReference type="Pfam" id="PF04234"/>
    </source>
</evidence>
<evidence type="ECO:0000256" key="11">
    <source>
        <dbReference type="SAM" id="SignalP"/>
    </source>
</evidence>
<dbReference type="Proteomes" id="UP001501303">
    <property type="component" value="Unassembled WGS sequence"/>
</dbReference>
<evidence type="ECO:0000256" key="7">
    <source>
        <dbReference type="ARBA" id="ARBA00023008"/>
    </source>
</evidence>
<dbReference type="InterPro" id="IPR006311">
    <property type="entry name" value="TAT_signal"/>
</dbReference>
<sequence length="658" mass="67120">MPGTTSRPPGRRAVLALLPALALLTAACAAVLLTAAPAAAHAALTGSTPEDGEVVPEAPRDVTLTFSEKVAVSPDSIRVLDPAGERVEDGAVTAMDGGDAVYGVPLPADLAPGTYTVAWQVVSTDSHPVSGAFTFSVGAPSETSVDAAGPGAGGPASTVTLLYGTARYAAYAGFVLLAGGSAFVLLYGPAAARVRTVQRAVVTGWAALTAATLALLLLRRPYETSGPLTDAFDPAGLRAVIGSGPGTALTARLLLMAAAGFFVALLFGTWARAHERAGAADGPRQRDLTRGLAAGGAAVAACIAATWALAEHASSGPQVPLAVPSHIVHLLAVAGWLGGLTVLLLLLHRGHAVPRAVVRRFSVLALTCVSALVVTGLYQSWRQTGSWDALTGTSYGALLLAKTGLFGLLLAAAWISRRWTARLADAPAEAQEKAEHTAEGADGAAVREAAVPGPAASAAPAAVADPVRAQQLARQRAAVERTRLRQRRDADPARRGLRRSVLAEAVIAVLVLAVTTALTGTSPARTEAAAQESGAPPGSPAGEPAGPVSLTVPFDTGGEHGRGTVLLDVEPGRVGDNTLHIRLTDPEGLPTGAVEVQAALTLPAEDLGPLRHEPDHTGVGHWTAPGVLLPRPGEWELSLTIRTSDIDQVTETVTFSVE</sequence>
<comment type="caution">
    <text evidence="14">The sequence shown here is derived from an EMBL/GenBank/DDBJ whole genome shotgun (WGS) entry which is preliminary data.</text>
</comment>
<feature type="transmembrane region" description="Helical" evidence="10">
    <location>
        <begin position="292"/>
        <end position="310"/>
    </location>
</feature>
<dbReference type="Gene3D" id="2.60.40.1220">
    <property type="match status" value="1"/>
</dbReference>
<keyword evidence="15" id="KW-1185">Reference proteome</keyword>
<dbReference type="InterPro" id="IPR014755">
    <property type="entry name" value="Cu-Rt/internalin_Ig-like"/>
</dbReference>
<dbReference type="InterPro" id="IPR007348">
    <property type="entry name" value="CopC_dom"/>
</dbReference>
<protein>
    <submittedName>
        <fullName evidence="14">Copper resistance protein CopC</fullName>
    </submittedName>
</protein>
<evidence type="ECO:0000256" key="4">
    <source>
        <dbReference type="ARBA" id="ARBA00022723"/>
    </source>
</evidence>
<evidence type="ECO:0000313" key="14">
    <source>
        <dbReference type="EMBL" id="GAA1928620.1"/>
    </source>
</evidence>
<keyword evidence="5 11" id="KW-0732">Signal</keyword>
<reference evidence="14 15" key="1">
    <citation type="journal article" date="2019" name="Int. J. Syst. Evol. Microbiol.">
        <title>The Global Catalogue of Microorganisms (GCM) 10K type strain sequencing project: providing services to taxonomists for standard genome sequencing and annotation.</title>
        <authorList>
            <consortium name="The Broad Institute Genomics Platform"/>
            <consortium name="The Broad Institute Genome Sequencing Center for Infectious Disease"/>
            <person name="Wu L."/>
            <person name="Ma J."/>
        </authorList>
    </citation>
    <scope>NUCLEOTIDE SEQUENCE [LARGE SCALE GENOMIC DNA]</scope>
    <source>
        <strain evidence="14 15">JCM 13581</strain>
    </source>
</reference>
<evidence type="ECO:0000256" key="8">
    <source>
        <dbReference type="ARBA" id="ARBA00023136"/>
    </source>
</evidence>
<evidence type="ECO:0000256" key="1">
    <source>
        <dbReference type="ARBA" id="ARBA00004651"/>
    </source>
</evidence>
<dbReference type="RefSeq" id="WP_344264608.1">
    <property type="nucleotide sequence ID" value="NZ_BAAAMJ010000052.1"/>
</dbReference>
<comment type="subcellular location">
    <subcellularLocation>
        <location evidence="1">Cell membrane</location>
        <topology evidence="1">Multi-pass membrane protein</topology>
    </subcellularLocation>
</comment>
<name>A0ABN2PRM8_9ACTN</name>
<feature type="transmembrane region" description="Helical" evidence="10">
    <location>
        <begin position="501"/>
        <end position="520"/>
    </location>
</feature>
<feature type="chain" id="PRO_5046412782" evidence="11">
    <location>
        <begin position="43"/>
        <end position="658"/>
    </location>
</feature>
<evidence type="ECO:0000256" key="10">
    <source>
        <dbReference type="SAM" id="Phobius"/>
    </source>
</evidence>
<feature type="transmembrane region" description="Helical" evidence="10">
    <location>
        <begin position="393"/>
        <end position="415"/>
    </location>
</feature>
<feature type="domain" description="Copper resistance protein D" evidence="13">
    <location>
        <begin position="356"/>
        <end position="432"/>
    </location>
</feature>
<keyword evidence="4" id="KW-0479">Metal-binding</keyword>
<accession>A0ABN2PRM8</accession>
<keyword evidence="7" id="KW-0186">Copper</keyword>
<proteinExistence type="predicted"/>
<dbReference type="Pfam" id="PF05425">
    <property type="entry name" value="CopD"/>
    <property type="match status" value="1"/>
</dbReference>